<evidence type="ECO:0000256" key="1">
    <source>
        <dbReference type="SAM" id="MobiDB-lite"/>
    </source>
</evidence>
<evidence type="ECO:0000313" key="2">
    <source>
        <dbReference type="EMBL" id="RCK66888.1"/>
    </source>
</evidence>
<keyword evidence="3" id="KW-1185">Reference proteome</keyword>
<dbReference type="AlphaFoldDB" id="A0A367YM39"/>
<proteinExistence type="predicted"/>
<feature type="region of interest" description="Disordered" evidence="1">
    <location>
        <begin position="46"/>
        <end position="94"/>
    </location>
</feature>
<protein>
    <submittedName>
        <fullName evidence="2">Uncharacterized protein</fullName>
    </submittedName>
</protein>
<organism evidence="2 3">
    <name type="scientific">Candida viswanathii</name>
    <dbReference type="NCBI Taxonomy" id="5486"/>
    <lineage>
        <taxon>Eukaryota</taxon>
        <taxon>Fungi</taxon>
        <taxon>Dikarya</taxon>
        <taxon>Ascomycota</taxon>
        <taxon>Saccharomycotina</taxon>
        <taxon>Pichiomycetes</taxon>
        <taxon>Debaryomycetaceae</taxon>
        <taxon>Candida/Lodderomyces clade</taxon>
        <taxon>Candida</taxon>
    </lineage>
</organism>
<accession>A0A367YM39</accession>
<feature type="compositionally biased region" description="Basic and acidic residues" evidence="1">
    <location>
        <begin position="75"/>
        <end position="94"/>
    </location>
</feature>
<sequence length="94" mass="10621">MTQDNPGDIADAYKQLNEAEKQADNLERMLDAFEAKLDTILKEAENLNSHTGDDDNQNGLKEIDESETAPVQSTECKEEELKHKEEEVSEETPK</sequence>
<evidence type="ECO:0000313" key="3">
    <source>
        <dbReference type="Proteomes" id="UP000253472"/>
    </source>
</evidence>
<dbReference type="OrthoDB" id="5398685at2759"/>
<reference evidence="2 3" key="1">
    <citation type="submission" date="2018-06" db="EMBL/GenBank/DDBJ databases">
        <title>Whole genome sequencing of Candida tropicalis (genome annotated by CSBL at Korea University).</title>
        <authorList>
            <person name="Ahn J."/>
        </authorList>
    </citation>
    <scope>NUCLEOTIDE SEQUENCE [LARGE SCALE GENOMIC DNA]</scope>
    <source>
        <strain evidence="2 3">ATCC 20962</strain>
    </source>
</reference>
<gene>
    <name evidence="2" type="ORF">Cantr_02559</name>
</gene>
<comment type="caution">
    <text evidence="2">The sequence shown here is derived from an EMBL/GenBank/DDBJ whole genome shotgun (WGS) entry which is preliminary data.</text>
</comment>
<name>A0A367YM39_9ASCO</name>
<dbReference type="Proteomes" id="UP000253472">
    <property type="component" value="Unassembled WGS sequence"/>
</dbReference>
<dbReference type="EMBL" id="QLNQ01000001">
    <property type="protein sequence ID" value="RCK66888.1"/>
    <property type="molecule type" value="Genomic_DNA"/>
</dbReference>